<evidence type="ECO:0000313" key="2">
    <source>
        <dbReference type="EMBL" id="ENW07173.1"/>
    </source>
</evidence>
<feature type="transmembrane region" description="Helical" evidence="1">
    <location>
        <begin position="7"/>
        <end position="26"/>
    </location>
</feature>
<dbReference type="RefSeq" id="WP_005060173.1">
    <property type="nucleotide sequence ID" value="NZ_KB849765.1"/>
</dbReference>
<protein>
    <submittedName>
        <fullName evidence="2">Uncharacterized protein</fullName>
    </submittedName>
</protein>
<name>N9E9R0_9GAMM</name>
<dbReference type="STRING" id="262668.GCA_000931715_01969"/>
<feature type="transmembrane region" description="Helical" evidence="1">
    <location>
        <begin position="63"/>
        <end position="87"/>
    </location>
</feature>
<keyword evidence="1" id="KW-0812">Transmembrane</keyword>
<keyword evidence="3" id="KW-1185">Reference proteome</keyword>
<gene>
    <name evidence="2" type="ORF">F933_01641</name>
</gene>
<accession>N9E9R0</accession>
<keyword evidence="1" id="KW-1133">Transmembrane helix</keyword>
<organism evidence="2 3">
    <name type="scientific">Acinetobacter beijerinckii CIP 110307</name>
    <dbReference type="NCBI Taxonomy" id="1217648"/>
    <lineage>
        <taxon>Bacteria</taxon>
        <taxon>Pseudomonadati</taxon>
        <taxon>Pseudomonadota</taxon>
        <taxon>Gammaproteobacteria</taxon>
        <taxon>Moraxellales</taxon>
        <taxon>Moraxellaceae</taxon>
        <taxon>Acinetobacter</taxon>
    </lineage>
</organism>
<evidence type="ECO:0000256" key="1">
    <source>
        <dbReference type="SAM" id="Phobius"/>
    </source>
</evidence>
<comment type="caution">
    <text evidence="2">The sequence shown here is derived from an EMBL/GenBank/DDBJ whole genome shotgun (WGS) entry which is preliminary data.</text>
</comment>
<dbReference type="EMBL" id="APQL01000005">
    <property type="protein sequence ID" value="ENW07173.1"/>
    <property type="molecule type" value="Genomic_DNA"/>
</dbReference>
<feature type="transmembrane region" description="Helical" evidence="1">
    <location>
        <begin position="32"/>
        <end position="51"/>
    </location>
</feature>
<dbReference type="eggNOG" id="ENOG5032A68">
    <property type="taxonomic scope" value="Bacteria"/>
</dbReference>
<dbReference type="Proteomes" id="UP000017670">
    <property type="component" value="Unassembled WGS sequence"/>
</dbReference>
<evidence type="ECO:0000313" key="3">
    <source>
        <dbReference type="Proteomes" id="UP000017670"/>
    </source>
</evidence>
<dbReference type="HOGENOM" id="CLU_2393158_0_0_6"/>
<sequence>MFAIYRVMLPLLLVVFVLMGLWVSFLHFPSEWVLYIVMGIELLVATIVMAMEYQAQNLNTSSGWGSFGFLGLSFYLALLLGLVRLLMWSYQNFWT</sequence>
<keyword evidence="1" id="KW-0472">Membrane</keyword>
<dbReference type="AlphaFoldDB" id="N9E9R0"/>
<reference evidence="2 3" key="1">
    <citation type="submission" date="2013-02" db="EMBL/GenBank/DDBJ databases">
        <title>The Genome Sequence of Acinetobacter beijerinckii CIP 110307.</title>
        <authorList>
            <consortium name="The Broad Institute Genome Sequencing Platform"/>
            <consortium name="The Broad Institute Genome Sequencing Center for Infectious Disease"/>
            <person name="Cerqueira G."/>
            <person name="Feldgarden M."/>
            <person name="Courvalin P."/>
            <person name="Perichon B."/>
            <person name="Grillot-Courvalin C."/>
            <person name="Clermont D."/>
            <person name="Rocha E."/>
            <person name="Yoon E.-J."/>
            <person name="Nemec A."/>
            <person name="Walker B."/>
            <person name="Young S.K."/>
            <person name="Zeng Q."/>
            <person name="Gargeya S."/>
            <person name="Fitzgerald M."/>
            <person name="Haas B."/>
            <person name="Abouelleil A."/>
            <person name="Alvarado L."/>
            <person name="Arachchi H.M."/>
            <person name="Berlin A.M."/>
            <person name="Chapman S.B."/>
            <person name="Dewar J."/>
            <person name="Goldberg J."/>
            <person name="Griggs A."/>
            <person name="Gujja S."/>
            <person name="Hansen M."/>
            <person name="Howarth C."/>
            <person name="Imamovic A."/>
            <person name="Larimer J."/>
            <person name="McCowan C."/>
            <person name="Murphy C."/>
            <person name="Neiman D."/>
            <person name="Pearson M."/>
            <person name="Priest M."/>
            <person name="Roberts A."/>
            <person name="Saif S."/>
            <person name="Shea T."/>
            <person name="Sisk P."/>
            <person name="Sykes S."/>
            <person name="Wortman J."/>
            <person name="Nusbaum C."/>
            <person name="Birren B."/>
        </authorList>
    </citation>
    <scope>NUCLEOTIDE SEQUENCE [LARGE SCALE GENOMIC DNA]</scope>
    <source>
        <strain evidence="2 3">CIP 110307</strain>
    </source>
</reference>
<proteinExistence type="predicted"/>
<dbReference type="GeneID" id="29857322"/>
<dbReference type="PATRIC" id="fig|1217648.3.peg.1609"/>